<dbReference type="GO" id="GO:0055052">
    <property type="term" value="C:ATP-binding cassette (ABC) transporter complex, substrate-binding subunit-containing"/>
    <property type="evidence" value="ECO:0007669"/>
    <property type="project" value="TreeGrafter"/>
</dbReference>
<dbReference type="InterPro" id="IPR015855">
    <property type="entry name" value="ABC_transpr_MalK-like"/>
</dbReference>
<keyword evidence="1" id="KW-0813">Transport</keyword>
<dbReference type="InterPro" id="IPR047641">
    <property type="entry name" value="ABC_transpr_MalK/UgpC-like"/>
</dbReference>
<keyword evidence="4 8" id="KW-0067">ATP-binding</keyword>
<dbReference type="InterPro" id="IPR027417">
    <property type="entry name" value="P-loop_NTPase"/>
</dbReference>
<keyword evidence="2" id="KW-1003">Cell membrane</keyword>
<evidence type="ECO:0000256" key="5">
    <source>
        <dbReference type="ARBA" id="ARBA00022967"/>
    </source>
</evidence>
<dbReference type="InterPro" id="IPR008995">
    <property type="entry name" value="Mo/tungstate-bd_C_term_dom"/>
</dbReference>
<dbReference type="InterPro" id="IPR017871">
    <property type="entry name" value="ABC_transporter-like_CS"/>
</dbReference>
<dbReference type="InterPro" id="IPR013611">
    <property type="entry name" value="Transp-assoc_OB_typ2"/>
</dbReference>
<evidence type="ECO:0000256" key="3">
    <source>
        <dbReference type="ARBA" id="ARBA00022741"/>
    </source>
</evidence>
<keyword evidence="5" id="KW-1278">Translocase</keyword>
<dbReference type="SUPFAM" id="SSF50331">
    <property type="entry name" value="MOP-like"/>
    <property type="match status" value="1"/>
</dbReference>
<dbReference type="RefSeq" id="WP_181751082.1">
    <property type="nucleotide sequence ID" value="NZ_JACEIQ010000004.1"/>
</dbReference>
<dbReference type="InterPro" id="IPR003593">
    <property type="entry name" value="AAA+_ATPase"/>
</dbReference>
<evidence type="ECO:0000256" key="2">
    <source>
        <dbReference type="ARBA" id="ARBA00022475"/>
    </source>
</evidence>
<sequence length="376" mass="41539">MATVELKNVEKVFDKEKAVSDVSLTIPDGSFTVIVGPSGCGKSTTLRMLAGLEKPTGGEIRIDGKRVDHLAPGKRNIAMVFQNYALYPNMTVYDNISFYLKMKKWKKKEIQAKVAEVAGIVGLEHLLDRKPGSLSGGQRQRVALARAIVRKPAVFLMDEPLSNLDAKLRTQMRAELIRLHKQLKATFIYVTHDQTEAMTMGDQIVVMNEGVVQQIASPLQLYNQPVNRFVAQFIGTPSMNILTGEWAKTAANSVAFRNQENGLRLSKKPDDWSWSFNQQLDLGFRPEALQLGDVKPDEVSLLLEGTVAHVEILGSETVVYLNVGEQQVVGKLVGQVILASGQSITCHVPFSKCMFFETQSGERLYSESISVKGAIS</sequence>
<evidence type="ECO:0000256" key="4">
    <source>
        <dbReference type="ARBA" id="ARBA00022840"/>
    </source>
</evidence>
<organism evidence="8 9">
    <name type="scientific">Paenactinomyces guangxiensis</name>
    <dbReference type="NCBI Taxonomy" id="1490290"/>
    <lineage>
        <taxon>Bacteria</taxon>
        <taxon>Bacillati</taxon>
        <taxon>Bacillota</taxon>
        <taxon>Bacilli</taxon>
        <taxon>Bacillales</taxon>
        <taxon>Thermoactinomycetaceae</taxon>
        <taxon>Paenactinomyces</taxon>
    </lineage>
</organism>
<dbReference type="PROSITE" id="PS00211">
    <property type="entry name" value="ABC_TRANSPORTER_1"/>
    <property type="match status" value="1"/>
</dbReference>
<dbReference type="PROSITE" id="PS50893">
    <property type="entry name" value="ABC_TRANSPORTER_2"/>
    <property type="match status" value="1"/>
</dbReference>
<comment type="caution">
    <text evidence="8">The sequence shown here is derived from an EMBL/GenBank/DDBJ whole genome shotgun (WGS) entry which is preliminary data.</text>
</comment>
<keyword evidence="9" id="KW-1185">Reference proteome</keyword>
<dbReference type="GO" id="GO:0008643">
    <property type="term" value="P:carbohydrate transport"/>
    <property type="evidence" value="ECO:0007669"/>
    <property type="project" value="InterPro"/>
</dbReference>
<feature type="domain" description="ABC transporter" evidence="7">
    <location>
        <begin position="4"/>
        <end position="234"/>
    </location>
</feature>
<dbReference type="Pfam" id="PF08402">
    <property type="entry name" value="TOBE_2"/>
    <property type="match status" value="1"/>
</dbReference>
<dbReference type="InterPro" id="IPR003439">
    <property type="entry name" value="ABC_transporter-like_ATP-bd"/>
</dbReference>
<dbReference type="EMBL" id="JACEIQ010000004">
    <property type="protein sequence ID" value="MBA4493836.1"/>
    <property type="molecule type" value="Genomic_DNA"/>
</dbReference>
<gene>
    <name evidence="8" type="ORF">H1191_05895</name>
</gene>
<keyword evidence="3" id="KW-0547">Nucleotide-binding</keyword>
<proteinExistence type="predicted"/>
<dbReference type="CDD" id="cd03301">
    <property type="entry name" value="ABC_MalK_N"/>
    <property type="match status" value="1"/>
</dbReference>
<dbReference type="Gene3D" id="3.40.50.300">
    <property type="entry name" value="P-loop containing nucleotide triphosphate hydrolases"/>
    <property type="match status" value="1"/>
</dbReference>
<dbReference type="AlphaFoldDB" id="A0A7W1WPS9"/>
<evidence type="ECO:0000313" key="8">
    <source>
        <dbReference type="EMBL" id="MBA4493836.1"/>
    </source>
</evidence>
<dbReference type="NCBIfam" id="NF008653">
    <property type="entry name" value="PRK11650.1"/>
    <property type="match status" value="1"/>
</dbReference>
<name>A0A7W1WPS9_9BACL</name>
<dbReference type="SMART" id="SM00382">
    <property type="entry name" value="AAA"/>
    <property type="match status" value="1"/>
</dbReference>
<dbReference type="Gene3D" id="2.40.50.100">
    <property type="match status" value="1"/>
</dbReference>
<accession>A0A7W1WPS9</accession>
<evidence type="ECO:0000256" key="6">
    <source>
        <dbReference type="ARBA" id="ARBA00023136"/>
    </source>
</evidence>
<reference evidence="8 9" key="1">
    <citation type="submission" date="2020-07" db="EMBL/GenBank/DDBJ databases">
        <authorList>
            <person name="Feng H."/>
        </authorList>
    </citation>
    <scope>NUCLEOTIDE SEQUENCE [LARGE SCALE GENOMIC DNA]</scope>
    <source>
        <strain evidence="9">s-10</strain>
    </source>
</reference>
<keyword evidence="6" id="KW-0472">Membrane</keyword>
<dbReference type="GO" id="GO:0140359">
    <property type="term" value="F:ABC-type transporter activity"/>
    <property type="evidence" value="ECO:0007669"/>
    <property type="project" value="InterPro"/>
</dbReference>
<dbReference type="GO" id="GO:0005524">
    <property type="term" value="F:ATP binding"/>
    <property type="evidence" value="ECO:0007669"/>
    <property type="project" value="UniProtKB-KW"/>
</dbReference>
<evidence type="ECO:0000256" key="1">
    <source>
        <dbReference type="ARBA" id="ARBA00022448"/>
    </source>
</evidence>
<dbReference type="PANTHER" id="PTHR43875">
    <property type="entry name" value="MALTODEXTRIN IMPORT ATP-BINDING PROTEIN MSMX"/>
    <property type="match status" value="1"/>
</dbReference>
<evidence type="ECO:0000313" key="9">
    <source>
        <dbReference type="Proteomes" id="UP000535491"/>
    </source>
</evidence>
<dbReference type="FunFam" id="3.40.50.300:FF:000042">
    <property type="entry name" value="Maltose/maltodextrin ABC transporter, ATP-binding protein"/>
    <property type="match status" value="1"/>
</dbReference>
<dbReference type="InterPro" id="IPR012340">
    <property type="entry name" value="NA-bd_OB-fold"/>
</dbReference>
<dbReference type="GO" id="GO:0016887">
    <property type="term" value="F:ATP hydrolysis activity"/>
    <property type="evidence" value="ECO:0007669"/>
    <property type="project" value="InterPro"/>
</dbReference>
<protein>
    <submittedName>
        <fullName evidence="8">ABC transporter ATP-binding protein</fullName>
    </submittedName>
</protein>
<dbReference type="Pfam" id="PF00005">
    <property type="entry name" value="ABC_tran"/>
    <property type="match status" value="1"/>
</dbReference>
<dbReference type="Proteomes" id="UP000535491">
    <property type="component" value="Unassembled WGS sequence"/>
</dbReference>
<dbReference type="SUPFAM" id="SSF52540">
    <property type="entry name" value="P-loop containing nucleoside triphosphate hydrolases"/>
    <property type="match status" value="1"/>
</dbReference>
<dbReference type="PANTHER" id="PTHR43875:SF15">
    <property type="entry name" value="TREHALOSE IMPORT ATP-BINDING PROTEIN SUGC"/>
    <property type="match status" value="1"/>
</dbReference>
<dbReference type="Gene3D" id="2.40.50.140">
    <property type="entry name" value="Nucleic acid-binding proteins"/>
    <property type="match status" value="1"/>
</dbReference>
<evidence type="ECO:0000259" key="7">
    <source>
        <dbReference type="PROSITE" id="PS50893"/>
    </source>
</evidence>